<dbReference type="SUPFAM" id="SSF69593">
    <property type="entry name" value="Glycerol-3-phosphate (1)-acyltransferase"/>
    <property type="match status" value="1"/>
</dbReference>
<keyword evidence="5" id="KW-0012">Acyltransferase</keyword>
<dbReference type="GO" id="GO:0003841">
    <property type="term" value="F:1-acylglycerol-3-phosphate O-acyltransferase activity"/>
    <property type="evidence" value="ECO:0007669"/>
    <property type="project" value="TreeGrafter"/>
</dbReference>
<dbReference type="SMART" id="SM00563">
    <property type="entry name" value="PlsC"/>
    <property type="match status" value="1"/>
</dbReference>
<feature type="transmembrane region" description="Helical" evidence="6">
    <location>
        <begin position="6"/>
        <end position="28"/>
    </location>
</feature>
<dbReference type="OMA" id="RRFKWIA"/>
<feature type="chain" id="PRO_5003837938" description="Phospholipid/glycerol acyltransferase domain-containing protein" evidence="7">
    <location>
        <begin position="18"/>
        <end position="301"/>
    </location>
</feature>
<reference evidence="9 10" key="1">
    <citation type="journal article" date="2012" name="Genome Biol.">
        <title>Genome and low-iron response of an oceanic diatom adapted to chronic iron limitation.</title>
        <authorList>
            <person name="Lommer M."/>
            <person name="Specht M."/>
            <person name="Roy A.S."/>
            <person name="Kraemer L."/>
            <person name="Andreson R."/>
            <person name="Gutowska M.A."/>
            <person name="Wolf J."/>
            <person name="Bergner S.V."/>
            <person name="Schilhabel M.B."/>
            <person name="Klostermeier U.C."/>
            <person name="Beiko R.G."/>
            <person name="Rosenstiel P."/>
            <person name="Hippler M."/>
            <person name="Laroche J."/>
        </authorList>
    </citation>
    <scope>NUCLEOTIDE SEQUENCE [LARGE SCALE GENOMIC DNA]</scope>
    <source>
        <strain evidence="9 10">CCMP1005</strain>
    </source>
</reference>
<evidence type="ECO:0000256" key="7">
    <source>
        <dbReference type="SAM" id="SignalP"/>
    </source>
</evidence>
<protein>
    <recommendedName>
        <fullName evidence="8">Phospholipid/glycerol acyltransferase domain-containing protein</fullName>
    </recommendedName>
</protein>
<evidence type="ECO:0000313" key="10">
    <source>
        <dbReference type="Proteomes" id="UP000266841"/>
    </source>
</evidence>
<keyword evidence="2" id="KW-0444">Lipid biosynthesis</keyword>
<evidence type="ECO:0000256" key="2">
    <source>
        <dbReference type="ARBA" id="ARBA00022516"/>
    </source>
</evidence>
<dbReference type="PANTHER" id="PTHR10434:SF64">
    <property type="entry name" value="1-ACYL-SN-GLYCEROL-3-PHOSPHATE ACYLTRANSFERASE-RELATED"/>
    <property type="match status" value="1"/>
</dbReference>
<evidence type="ECO:0000256" key="3">
    <source>
        <dbReference type="ARBA" id="ARBA00022679"/>
    </source>
</evidence>
<dbReference type="AlphaFoldDB" id="K0TFA9"/>
<dbReference type="Proteomes" id="UP000266841">
    <property type="component" value="Unassembled WGS sequence"/>
</dbReference>
<dbReference type="InterPro" id="IPR002123">
    <property type="entry name" value="Plipid/glycerol_acylTrfase"/>
</dbReference>
<feature type="domain" description="Phospholipid/glycerol acyltransferase" evidence="8">
    <location>
        <begin position="119"/>
        <end position="233"/>
    </location>
</feature>
<evidence type="ECO:0000256" key="6">
    <source>
        <dbReference type="SAM" id="Phobius"/>
    </source>
</evidence>
<gene>
    <name evidence="9" type="ORF">THAOC_02155</name>
</gene>
<sequence>MLLLSLIKNLFILYCSSVVVMPIASVWQERKLWKSHLVPSLGLFGQLKVFLFNVVWMSVTLVGGLIVLIGKLFGFDAAYGASRVEKLTGTLCCLMFVCPKIEIIGGENLPIEDGSSPAPVYIANHASQIDLGVVYFLNRRFKWIAKDSVRYLPGVGLLLVLGEHVFIKRTGKNKKSISNLFEQSNQAIKSGLPMFLFPQGTRRMSQRLPFKDGAYRIALENKSKLVPISIHIPLNIWNSSYPFCLLWGGKVENVVLTVHEPIQAKEGMDKEDLKKLTYDAIFSVLPLIGEEITYTGNKKDR</sequence>
<keyword evidence="6" id="KW-0472">Membrane</keyword>
<evidence type="ECO:0000313" key="9">
    <source>
        <dbReference type="EMBL" id="EJK76100.1"/>
    </source>
</evidence>
<dbReference type="EMBL" id="AGNL01002536">
    <property type="protein sequence ID" value="EJK76100.1"/>
    <property type="molecule type" value="Genomic_DNA"/>
</dbReference>
<name>K0TFA9_THAOC</name>
<dbReference type="GO" id="GO:0006654">
    <property type="term" value="P:phosphatidic acid biosynthetic process"/>
    <property type="evidence" value="ECO:0007669"/>
    <property type="project" value="TreeGrafter"/>
</dbReference>
<keyword evidence="7" id="KW-0732">Signal</keyword>
<dbReference type="Pfam" id="PF01553">
    <property type="entry name" value="Acyltransferase"/>
    <property type="match status" value="1"/>
</dbReference>
<dbReference type="eggNOG" id="KOG2848">
    <property type="taxonomic scope" value="Eukaryota"/>
</dbReference>
<evidence type="ECO:0000259" key="8">
    <source>
        <dbReference type="SMART" id="SM00563"/>
    </source>
</evidence>
<evidence type="ECO:0000256" key="5">
    <source>
        <dbReference type="ARBA" id="ARBA00023315"/>
    </source>
</evidence>
<keyword evidence="3" id="KW-0808">Transferase</keyword>
<organism evidence="9 10">
    <name type="scientific">Thalassiosira oceanica</name>
    <name type="common">Marine diatom</name>
    <dbReference type="NCBI Taxonomy" id="159749"/>
    <lineage>
        <taxon>Eukaryota</taxon>
        <taxon>Sar</taxon>
        <taxon>Stramenopiles</taxon>
        <taxon>Ochrophyta</taxon>
        <taxon>Bacillariophyta</taxon>
        <taxon>Coscinodiscophyceae</taxon>
        <taxon>Thalassiosirophycidae</taxon>
        <taxon>Thalassiosirales</taxon>
        <taxon>Thalassiosiraceae</taxon>
        <taxon>Thalassiosira</taxon>
    </lineage>
</organism>
<keyword evidence="10" id="KW-1185">Reference proteome</keyword>
<dbReference type="CDD" id="cd07989">
    <property type="entry name" value="LPLAT_AGPAT-like"/>
    <property type="match status" value="1"/>
</dbReference>
<dbReference type="PANTHER" id="PTHR10434">
    <property type="entry name" value="1-ACYL-SN-GLYCEROL-3-PHOSPHATE ACYLTRANSFERASE"/>
    <property type="match status" value="1"/>
</dbReference>
<accession>K0TFA9</accession>
<evidence type="ECO:0000256" key="4">
    <source>
        <dbReference type="ARBA" id="ARBA00023098"/>
    </source>
</evidence>
<proteinExistence type="predicted"/>
<feature type="transmembrane region" description="Helical" evidence="6">
    <location>
        <begin position="49"/>
        <end position="69"/>
    </location>
</feature>
<keyword evidence="6" id="KW-0812">Transmembrane</keyword>
<comment type="caution">
    <text evidence="9">The sequence shown here is derived from an EMBL/GenBank/DDBJ whole genome shotgun (WGS) entry which is preliminary data.</text>
</comment>
<keyword evidence="4" id="KW-0443">Lipid metabolism</keyword>
<dbReference type="OrthoDB" id="417078at2759"/>
<keyword evidence="6" id="KW-1133">Transmembrane helix</keyword>
<feature type="signal peptide" evidence="7">
    <location>
        <begin position="1"/>
        <end position="17"/>
    </location>
</feature>
<evidence type="ECO:0000256" key="1">
    <source>
        <dbReference type="ARBA" id="ARBA00005189"/>
    </source>
</evidence>
<comment type="pathway">
    <text evidence="1">Lipid metabolism.</text>
</comment>